<evidence type="ECO:0000256" key="1">
    <source>
        <dbReference type="SAM" id="MobiDB-lite"/>
    </source>
</evidence>
<feature type="compositionally biased region" description="Polar residues" evidence="1">
    <location>
        <begin position="208"/>
        <end position="234"/>
    </location>
</feature>
<dbReference type="OrthoDB" id="5395975at2759"/>
<gene>
    <name evidence="2" type="ORF">N7468_006031</name>
</gene>
<dbReference type="EMBL" id="JAPQKS010000004">
    <property type="protein sequence ID" value="KAJ5233075.1"/>
    <property type="molecule type" value="Genomic_DNA"/>
</dbReference>
<dbReference type="RefSeq" id="XP_058331067.1">
    <property type="nucleotide sequence ID" value="XM_058475327.1"/>
</dbReference>
<dbReference type="GeneID" id="83202630"/>
<feature type="region of interest" description="Disordered" evidence="1">
    <location>
        <begin position="129"/>
        <end position="234"/>
    </location>
</feature>
<reference evidence="2" key="2">
    <citation type="journal article" date="2023" name="IMA Fungus">
        <title>Comparative genomic study of the Penicillium genus elucidates a diverse pangenome and 15 lateral gene transfer events.</title>
        <authorList>
            <person name="Petersen C."/>
            <person name="Sorensen T."/>
            <person name="Nielsen M.R."/>
            <person name="Sondergaard T.E."/>
            <person name="Sorensen J.L."/>
            <person name="Fitzpatrick D.A."/>
            <person name="Frisvad J.C."/>
            <person name="Nielsen K.L."/>
        </authorList>
    </citation>
    <scope>NUCLEOTIDE SEQUENCE</scope>
    <source>
        <strain evidence="2">IBT 19713</strain>
    </source>
</reference>
<keyword evidence="3" id="KW-1185">Reference proteome</keyword>
<dbReference type="AlphaFoldDB" id="A0A9W9P0J4"/>
<evidence type="ECO:0000313" key="2">
    <source>
        <dbReference type="EMBL" id="KAJ5233075.1"/>
    </source>
</evidence>
<name>A0A9W9P0J4_9EURO</name>
<comment type="caution">
    <text evidence="2">The sequence shown here is derived from an EMBL/GenBank/DDBJ whole genome shotgun (WGS) entry which is preliminary data.</text>
</comment>
<feature type="compositionally biased region" description="Polar residues" evidence="1">
    <location>
        <begin position="173"/>
        <end position="182"/>
    </location>
</feature>
<dbReference type="Proteomes" id="UP001150941">
    <property type="component" value="Unassembled WGS sequence"/>
</dbReference>
<organism evidence="2 3">
    <name type="scientific">Penicillium chermesinum</name>
    <dbReference type="NCBI Taxonomy" id="63820"/>
    <lineage>
        <taxon>Eukaryota</taxon>
        <taxon>Fungi</taxon>
        <taxon>Dikarya</taxon>
        <taxon>Ascomycota</taxon>
        <taxon>Pezizomycotina</taxon>
        <taxon>Eurotiomycetes</taxon>
        <taxon>Eurotiomycetidae</taxon>
        <taxon>Eurotiales</taxon>
        <taxon>Aspergillaceae</taxon>
        <taxon>Penicillium</taxon>
    </lineage>
</organism>
<accession>A0A9W9P0J4</accession>
<sequence>MEILVHVSAPSTGRDDAQYRAQVAGILGLGPLPWLVAETAPTQLSDPDAGESLAYRTEDVDRPNLDSASVNFSPEWAESHESHDAHAFVWPRPSLALIHQPLNPLSGGAIGASPVPGDSAHSVESLVSVVPDSQPGPDSESYQANARPRLPSQDADAPAAKRPRVDPKPPTGQPSQTVNAPEQVQLPANAPRSEEHGASGEAPEATTAVVTSSTIEHSGITASSRNQHETTNPCRLTNPLQSLSLPLEIRPPPPPISTGPFTTHITPTLSMLTERLKPQKTYKPLHQTRPLDALERGYWSLQINLVADTDPPHESTRAAPVEYGSGPARRELKKGRAWSADSFLRFWTFLTQFVGKDARAGWGVWCVLERDGASAPAPRSALPLLLKVYAWGETAMQVWLLLFLASERRVRDMGAQWKDSREEVVIQMP</sequence>
<protein>
    <submittedName>
        <fullName evidence="2">Uncharacterized protein</fullName>
    </submittedName>
</protein>
<proteinExistence type="predicted"/>
<evidence type="ECO:0000313" key="3">
    <source>
        <dbReference type="Proteomes" id="UP001150941"/>
    </source>
</evidence>
<reference evidence="2" key="1">
    <citation type="submission" date="2022-11" db="EMBL/GenBank/DDBJ databases">
        <authorList>
            <person name="Petersen C."/>
        </authorList>
    </citation>
    <scope>NUCLEOTIDE SEQUENCE</scope>
    <source>
        <strain evidence="2">IBT 19713</strain>
    </source>
</reference>